<evidence type="ECO:0000256" key="5">
    <source>
        <dbReference type="SAM" id="MobiDB-lite"/>
    </source>
</evidence>
<dbReference type="InterPro" id="IPR036318">
    <property type="entry name" value="FAD-bd_PCMH-like_sf"/>
</dbReference>
<organism evidence="7 8">
    <name type="scientific">Roseivivax sediminis</name>
    <dbReference type="NCBI Taxonomy" id="936889"/>
    <lineage>
        <taxon>Bacteria</taxon>
        <taxon>Pseudomonadati</taxon>
        <taxon>Pseudomonadota</taxon>
        <taxon>Alphaproteobacteria</taxon>
        <taxon>Rhodobacterales</taxon>
        <taxon>Roseobacteraceae</taxon>
        <taxon>Roseivivax</taxon>
    </lineage>
</organism>
<feature type="region of interest" description="Disordered" evidence="5">
    <location>
        <begin position="290"/>
        <end position="314"/>
    </location>
</feature>
<evidence type="ECO:0000256" key="1">
    <source>
        <dbReference type="ARBA" id="ARBA00006446"/>
    </source>
</evidence>
<gene>
    <name evidence="7" type="ORF">SAMN04515678_101578</name>
</gene>
<dbReference type="OrthoDB" id="9797674at2"/>
<dbReference type="InterPro" id="IPR016169">
    <property type="entry name" value="FAD-bd_PCMH_sub2"/>
</dbReference>
<dbReference type="FunFam" id="3.10.580.10:FF:000002">
    <property type="entry name" value="Magnesium/cobalt efflux protein CorC"/>
    <property type="match status" value="1"/>
</dbReference>
<dbReference type="RefSeq" id="WP_149754353.1">
    <property type="nucleotide sequence ID" value="NZ_FOMS01000001.1"/>
</dbReference>
<proteinExistence type="inferred from homology"/>
<name>A0A1I1TC47_9RHOB</name>
<protein>
    <submittedName>
        <fullName evidence="7">Magnesium and cobalt transporter</fullName>
    </submittedName>
</protein>
<dbReference type="SUPFAM" id="SSF54631">
    <property type="entry name" value="CBS-domain pair"/>
    <property type="match status" value="1"/>
</dbReference>
<dbReference type="Proteomes" id="UP000325289">
    <property type="component" value="Unassembled WGS sequence"/>
</dbReference>
<dbReference type="Gene3D" id="3.30.465.10">
    <property type="match status" value="1"/>
</dbReference>
<dbReference type="InterPro" id="IPR005170">
    <property type="entry name" value="Transptr-assoc_dom"/>
</dbReference>
<accession>A0A1I1TC47</accession>
<comment type="similarity">
    <text evidence="1">Belongs to the UPF0053 family. Hemolysin C subfamily.</text>
</comment>
<evidence type="ECO:0000313" key="7">
    <source>
        <dbReference type="EMBL" id="SFD56204.1"/>
    </source>
</evidence>
<dbReference type="SUPFAM" id="SSF56176">
    <property type="entry name" value="FAD-binding/transporter-associated domain-like"/>
    <property type="match status" value="1"/>
</dbReference>
<evidence type="ECO:0000256" key="3">
    <source>
        <dbReference type="ARBA" id="ARBA00023122"/>
    </source>
</evidence>
<dbReference type="EMBL" id="FOMS01000001">
    <property type="protein sequence ID" value="SFD56204.1"/>
    <property type="molecule type" value="Genomic_DNA"/>
</dbReference>
<dbReference type="AlphaFoldDB" id="A0A1I1TC47"/>
<evidence type="ECO:0000256" key="2">
    <source>
        <dbReference type="ARBA" id="ARBA00022737"/>
    </source>
</evidence>
<keyword evidence="2" id="KW-0677">Repeat</keyword>
<feature type="domain" description="CBS" evidence="6">
    <location>
        <begin position="74"/>
        <end position="134"/>
    </location>
</feature>
<dbReference type="PROSITE" id="PS51371">
    <property type="entry name" value="CBS"/>
    <property type="match status" value="2"/>
</dbReference>
<dbReference type="Pfam" id="PF03471">
    <property type="entry name" value="CorC_HlyC"/>
    <property type="match status" value="1"/>
</dbReference>
<dbReference type="GO" id="GO:0050660">
    <property type="term" value="F:flavin adenine dinucleotide binding"/>
    <property type="evidence" value="ECO:0007669"/>
    <property type="project" value="InterPro"/>
</dbReference>
<evidence type="ECO:0000256" key="4">
    <source>
        <dbReference type="PROSITE-ProRule" id="PRU00703"/>
    </source>
</evidence>
<keyword evidence="8" id="KW-1185">Reference proteome</keyword>
<keyword evidence="3 4" id="KW-0129">CBS domain</keyword>
<dbReference type="GO" id="GO:0005886">
    <property type="term" value="C:plasma membrane"/>
    <property type="evidence" value="ECO:0007669"/>
    <property type="project" value="TreeGrafter"/>
</dbReference>
<dbReference type="InterPro" id="IPR044751">
    <property type="entry name" value="Ion_transp-like_CBS"/>
</dbReference>
<evidence type="ECO:0000259" key="6">
    <source>
        <dbReference type="PROSITE" id="PS51371"/>
    </source>
</evidence>
<reference evidence="7 8" key="1">
    <citation type="submission" date="2016-10" db="EMBL/GenBank/DDBJ databases">
        <authorList>
            <person name="Varghese N."/>
            <person name="Submissions S."/>
        </authorList>
    </citation>
    <scope>NUCLEOTIDE SEQUENCE [LARGE SCALE GENOMIC DNA]</scope>
    <source>
        <strain evidence="8">YIM D21,KCTC 23444,ACCC 10710</strain>
    </source>
</reference>
<dbReference type="PANTHER" id="PTHR22777:SF27">
    <property type="entry name" value="MAGNESIUM AND COBALT EFFLUX PROTEIN CORC"/>
    <property type="match status" value="1"/>
</dbReference>
<feature type="domain" description="CBS" evidence="6">
    <location>
        <begin position="141"/>
        <end position="201"/>
    </location>
</feature>
<dbReference type="PANTHER" id="PTHR22777">
    <property type="entry name" value="HEMOLYSIN-RELATED"/>
    <property type="match status" value="1"/>
</dbReference>
<dbReference type="Gene3D" id="3.10.580.10">
    <property type="entry name" value="CBS-domain"/>
    <property type="match status" value="1"/>
</dbReference>
<dbReference type="CDD" id="cd04590">
    <property type="entry name" value="CBS_pair_CorC_HlyC_assoc"/>
    <property type="match status" value="1"/>
</dbReference>
<dbReference type="Pfam" id="PF00571">
    <property type="entry name" value="CBS"/>
    <property type="match status" value="2"/>
</dbReference>
<dbReference type="InterPro" id="IPR000644">
    <property type="entry name" value="CBS_dom"/>
</dbReference>
<sequence length="314" mass="34311">MGDSDESSNAAQSAHETDAELNGDNSEGGFFRRFFGFGNAAEDEDDDEDTIGSAAREGVPGLANLRRMRVEDVCIPKADIVAVPDTITRDDLVQVFRESGLTRLPVYSGTLDTPIGMAHLKDFALKHGFNGRDTRFNLKRMLRPLLFVPPSMPIGVLLSKMQAERRHMALVIDEYGGTDGLVTIEDLIEQVIGQIEDEHDTDEAKNFSQERTGCYLALAKTPLEEFEAEIGLKLTDDEEIDGEEIDTLGGLVFMLAGHVPARGEVVPHPGGVEFEVVDADPRRIKRLRVRLPGAPGSTQPLALPPAHTSRAEHG</sequence>
<dbReference type="InterPro" id="IPR046342">
    <property type="entry name" value="CBS_dom_sf"/>
</dbReference>
<feature type="region of interest" description="Disordered" evidence="5">
    <location>
        <begin position="1"/>
        <end position="27"/>
    </location>
</feature>
<evidence type="ECO:0000313" key="8">
    <source>
        <dbReference type="Proteomes" id="UP000325289"/>
    </source>
</evidence>
<dbReference type="SMART" id="SM01091">
    <property type="entry name" value="CorC_HlyC"/>
    <property type="match status" value="1"/>
</dbReference>